<feature type="compositionally biased region" description="Low complexity" evidence="1">
    <location>
        <begin position="267"/>
        <end position="278"/>
    </location>
</feature>
<evidence type="ECO:0000256" key="1">
    <source>
        <dbReference type="SAM" id="MobiDB-lite"/>
    </source>
</evidence>
<dbReference type="SMART" id="SM00015">
    <property type="entry name" value="IQ"/>
    <property type="match status" value="3"/>
</dbReference>
<evidence type="ECO:0000313" key="2">
    <source>
        <dbReference type="EMBL" id="CAE0136000.1"/>
    </source>
</evidence>
<proteinExistence type="predicted"/>
<feature type="region of interest" description="Disordered" evidence="1">
    <location>
        <begin position="243"/>
        <end position="280"/>
    </location>
</feature>
<dbReference type="Pfam" id="PF00612">
    <property type="entry name" value="IQ"/>
    <property type="match status" value="3"/>
</dbReference>
<feature type="compositionally biased region" description="Low complexity" evidence="1">
    <location>
        <begin position="118"/>
        <end position="134"/>
    </location>
</feature>
<dbReference type="EMBL" id="HBHX01056236">
    <property type="protein sequence ID" value="CAE0136000.1"/>
    <property type="molecule type" value="Transcribed_RNA"/>
</dbReference>
<dbReference type="AlphaFoldDB" id="A0A7S3FBC0"/>
<gene>
    <name evidence="2" type="ORF">HERI1096_LOCUS31017</name>
</gene>
<dbReference type="PROSITE" id="PS50096">
    <property type="entry name" value="IQ"/>
    <property type="match status" value="2"/>
</dbReference>
<accession>A0A7S3FBC0</accession>
<dbReference type="Gene3D" id="1.20.5.190">
    <property type="match status" value="1"/>
</dbReference>
<feature type="compositionally biased region" description="Pro residues" evidence="1">
    <location>
        <begin position="254"/>
        <end position="266"/>
    </location>
</feature>
<name>A0A7S3FBC0_9EUKA</name>
<sequence>MSGPPLSLHRKARQYVGDSAVTCTGRQPESVRAANIRAEPSLQLELTAERSASIAGEVGMPMSSRFARPSGRAYNSALGSTAGSRACGKKVLSSSPVASHGLESMVMRRMRDREQDTWSETTTDTTPSTEPDSQQHTPRFLAADDAALPPLGDAAEHAASASIWIQRMWRGRMARDEVWYALIVAASAKARLESLPAGPHSRFAGPSCQNDAAIALQAAWRGHEAREEIYYDMMQARAVAARQRDALAASQPPTAQPPIGQPPSSQPPSSTSSQPPGSAWHGAVQLVRAVTALQAAWRGRMARDEIFYDITYGRMW</sequence>
<feature type="region of interest" description="Disordered" evidence="1">
    <location>
        <begin position="112"/>
        <end position="136"/>
    </location>
</feature>
<protein>
    <submittedName>
        <fullName evidence="2">Uncharacterized protein</fullName>
    </submittedName>
</protein>
<feature type="compositionally biased region" description="Low complexity" evidence="1">
    <location>
        <begin position="243"/>
        <end position="253"/>
    </location>
</feature>
<organism evidence="2">
    <name type="scientific">Haptolina ericina</name>
    <dbReference type="NCBI Taxonomy" id="156174"/>
    <lineage>
        <taxon>Eukaryota</taxon>
        <taxon>Haptista</taxon>
        <taxon>Haptophyta</taxon>
        <taxon>Prymnesiophyceae</taxon>
        <taxon>Prymnesiales</taxon>
        <taxon>Prymnesiaceae</taxon>
        <taxon>Haptolina</taxon>
    </lineage>
</organism>
<reference evidence="2" key="1">
    <citation type="submission" date="2021-01" db="EMBL/GenBank/DDBJ databases">
        <authorList>
            <person name="Corre E."/>
            <person name="Pelletier E."/>
            <person name="Niang G."/>
            <person name="Scheremetjew M."/>
            <person name="Finn R."/>
            <person name="Kale V."/>
            <person name="Holt S."/>
            <person name="Cochrane G."/>
            <person name="Meng A."/>
            <person name="Brown T."/>
            <person name="Cohen L."/>
        </authorList>
    </citation>
    <scope>NUCLEOTIDE SEQUENCE</scope>
    <source>
        <strain evidence="2">CCMP281</strain>
    </source>
</reference>
<dbReference type="InterPro" id="IPR000048">
    <property type="entry name" value="IQ_motif_EF-hand-BS"/>
</dbReference>